<feature type="domain" description="Integrase catalytic" evidence="1">
    <location>
        <begin position="256"/>
        <end position="448"/>
    </location>
</feature>
<evidence type="ECO:0000313" key="3">
    <source>
        <dbReference type="Proteomes" id="UP000034491"/>
    </source>
</evidence>
<dbReference type="PANTHER" id="PTHR35004">
    <property type="entry name" value="TRANSPOSASE RV3428C-RELATED"/>
    <property type="match status" value="1"/>
</dbReference>
<dbReference type="PROSITE" id="PS50994">
    <property type="entry name" value="INTEGRASE"/>
    <property type="match status" value="1"/>
</dbReference>
<dbReference type="InterPro" id="IPR036397">
    <property type="entry name" value="RNaseH_sf"/>
</dbReference>
<dbReference type="Pfam" id="PF09299">
    <property type="entry name" value="Mu-transpos_C"/>
    <property type="match status" value="1"/>
</dbReference>
<dbReference type="InterPro" id="IPR012337">
    <property type="entry name" value="RNaseH-like_sf"/>
</dbReference>
<keyword evidence="3" id="KW-1185">Reference proteome</keyword>
<reference evidence="2 3" key="1">
    <citation type="submission" date="2015-03" db="EMBL/GenBank/DDBJ databases">
        <title>Genome sequence of Kiloniella sp. P1-1, isolated from the gut microflora of Pacific white shrimp, Penaeus vannamei.</title>
        <authorList>
            <person name="Shao Z."/>
            <person name="Wang L."/>
            <person name="Li X."/>
        </authorList>
    </citation>
    <scope>NUCLEOTIDE SEQUENCE [LARGE SCALE GENOMIC DNA]</scope>
    <source>
        <strain evidence="2 3">P1-1</strain>
    </source>
</reference>
<dbReference type="GO" id="GO:0015074">
    <property type="term" value="P:DNA integration"/>
    <property type="evidence" value="ECO:0007669"/>
    <property type="project" value="InterPro"/>
</dbReference>
<sequence length="662" mass="76004">MGIMVPSLTLPKDTEIVFKGQNYTYIKQVKGNIQLERVDTGEVMSLSTRDFVALTQSEELELNQQAWYFDGGIQSKAFDAYSEENKAEALSRYKYIRRLKSKFGPGKYKKSEYKEVLEEFKVEDNLKKPFSVRTLSRWFEAYKNAGEDIRALIPAHSKKGNHTPRLPNKVIDTIDDVIDRIYMRREKASVDRIRAEVFRILAKYNEKVSPAHAVDLPSESTVLRAIQRRDPYTVCVHKFDEAEANRRFKQYYASTPVSRPMQCVQMDHTQMDVVALIGKGLTARPWLTVALDQYTRMVVGYYISLDKPSFSSVGKCLADIIDPNGLVPTYNPPEMLLLDNGAEFHSQEMVEASFQMNCVIKYCEAGDPVQKAHVERIFRTLNTMFLHQIKGTTFGDTKAREGYDSIKEASLTLNELEAMTKTFFTKIYPSEWHGGISCKPLELWNESVEQGMSGYLNLGTEFKYKLMRKVARTVQPYGIEVFGLKYNMPDLGYYRANCLQGHEFEIRYDPDDLSEVFLKDPDNGRFVSVPACDQEYTRGLKAYQHRLITSKRAANKTKNKNCVDRLSRKAEFFEGQNWDASKKRGYLQAGSSNPDKLIKEAQKNIPASSNGFDDIYSSNKFASEFGFSENISVSNKTLNSEENEFNFSVNYENYLNKYKIEK</sequence>
<dbReference type="OrthoDB" id="9814072at2"/>
<dbReference type="EMBL" id="LANI01000003">
    <property type="protein sequence ID" value="KKJ77998.1"/>
    <property type="molecule type" value="Genomic_DNA"/>
</dbReference>
<dbReference type="InterPro" id="IPR001584">
    <property type="entry name" value="Integrase_cat-core"/>
</dbReference>
<evidence type="ECO:0000313" key="2">
    <source>
        <dbReference type="EMBL" id="KKJ77998.1"/>
    </source>
</evidence>
<organism evidence="2 3">
    <name type="scientific">Kiloniella litopenaei</name>
    <dbReference type="NCBI Taxonomy" id="1549748"/>
    <lineage>
        <taxon>Bacteria</taxon>
        <taxon>Pseudomonadati</taxon>
        <taxon>Pseudomonadota</taxon>
        <taxon>Alphaproteobacteria</taxon>
        <taxon>Rhodospirillales</taxon>
        <taxon>Kiloniellaceae</taxon>
        <taxon>Kiloniella</taxon>
    </lineage>
</organism>
<gene>
    <name evidence="2" type="ORF">WH95_06230</name>
</gene>
<dbReference type="Pfam" id="PF00665">
    <property type="entry name" value="rve"/>
    <property type="match status" value="1"/>
</dbReference>
<name>A0A0M2REJ8_9PROT</name>
<accession>A0A0M2REJ8</accession>
<dbReference type="SUPFAM" id="SSF53098">
    <property type="entry name" value="Ribonuclease H-like"/>
    <property type="match status" value="1"/>
</dbReference>
<comment type="caution">
    <text evidence="2">The sequence shown here is derived from an EMBL/GenBank/DDBJ whole genome shotgun (WGS) entry which is preliminary data.</text>
</comment>
<dbReference type="RefSeq" id="WP_046504373.1">
    <property type="nucleotide sequence ID" value="NZ_LANI01000003.1"/>
</dbReference>
<dbReference type="AlphaFoldDB" id="A0A0M2REJ8"/>
<dbReference type="PANTHER" id="PTHR35004:SF6">
    <property type="entry name" value="TRANSPOSASE"/>
    <property type="match status" value="1"/>
</dbReference>
<dbReference type="Gene3D" id="3.30.420.10">
    <property type="entry name" value="Ribonuclease H-like superfamily/Ribonuclease H"/>
    <property type="match status" value="1"/>
</dbReference>
<dbReference type="GO" id="GO:0003676">
    <property type="term" value="F:nucleic acid binding"/>
    <property type="evidence" value="ECO:0007669"/>
    <property type="project" value="InterPro"/>
</dbReference>
<dbReference type="Proteomes" id="UP000034491">
    <property type="component" value="Unassembled WGS sequence"/>
</dbReference>
<protein>
    <recommendedName>
        <fullName evidence="1">Integrase catalytic domain-containing protein</fullName>
    </recommendedName>
</protein>
<dbReference type="InterPro" id="IPR015378">
    <property type="entry name" value="Transposase-like_Mu_C"/>
</dbReference>
<proteinExistence type="predicted"/>
<dbReference type="STRING" id="1549748.WH95_06230"/>
<evidence type="ECO:0000259" key="1">
    <source>
        <dbReference type="PROSITE" id="PS50994"/>
    </source>
</evidence>